<proteinExistence type="predicted"/>
<dbReference type="AlphaFoldDB" id="A0A3T0E8T3"/>
<dbReference type="SUPFAM" id="SSF53335">
    <property type="entry name" value="S-adenosyl-L-methionine-dependent methyltransferases"/>
    <property type="match status" value="1"/>
</dbReference>
<reference evidence="1 2" key="1">
    <citation type="submission" date="2016-12" db="EMBL/GenBank/DDBJ databases">
        <title>The genome of dimorphic prosthecate Glycocaulis alkaliphilus 6b-8t, isolated from crude oil dictates its adaptability in petroleum environments.</title>
        <authorList>
            <person name="Wu X.-L."/>
            <person name="Geng S."/>
        </authorList>
    </citation>
    <scope>NUCLEOTIDE SEQUENCE [LARGE SCALE GENOMIC DNA]</scope>
    <source>
        <strain evidence="1 2">6B-8</strain>
    </source>
</reference>
<name>A0A3T0E8T3_9PROT</name>
<dbReference type="RefSeq" id="WP_127565971.1">
    <property type="nucleotide sequence ID" value="NZ_BMFB01000005.1"/>
</dbReference>
<organism evidence="1 2">
    <name type="scientific">Glycocaulis alkaliphilus</name>
    <dbReference type="NCBI Taxonomy" id="1434191"/>
    <lineage>
        <taxon>Bacteria</taxon>
        <taxon>Pseudomonadati</taxon>
        <taxon>Pseudomonadota</taxon>
        <taxon>Alphaproteobacteria</taxon>
        <taxon>Maricaulales</taxon>
        <taxon>Maricaulaceae</taxon>
        <taxon>Glycocaulis</taxon>
    </lineage>
</organism>
<dbReference type="Gene3D" id="3.40.50.150">
    <property type="entry name" value="Vaccinia Virus protein VP39"/>
    <property type="match status" value="1"/>
</dbReference>
<dbReference type="InterPro" id="IPR029063">
    <property type="entry name" value="SAM-dependent_MTases_sf"/>
</dbReference>
<gene>
    <name evidence="1" type="ORF">X907_1068</name>
</gene>
<dbReference type="Pfam" id="PF13649">
    <property type="entry name" value="Methyltransf_25"/>
    <property type="match status" value="1"/>
</dbReference>
<dbReference type="KEGG" id="gak:X907_1068"/>
<dbReference type="EMBL" id="CP018911">
    <property type="protein sequence ID" value="AZU03606.1"/>
    <property type="molecule type" value="Genomic_DNA"/>
</dbReference>
<protein>
    <submittedName>
        <fullName evidence="1">Tellurite resistance protein TehB</fullName>
    </submittedName>
</protein>
<dbReference type="InterPro" id="IPR041698">
    <property type="entry name" value="Methyltransf_25"/>
</dbReference>
<accession>A0A3T0E8T3</accession>
<evidence type="ECO:0000313" key="1">
    <source>
        <dbReference type="EMBL" id="AZU03606.1"/>
    </source>
</evidence>
<dbReference type="OrthoDB" id="9786503at2"/>
<keyword evidence="2" id="KW-1185">Reference proteome</keyword>
<evidence type="ECO:0000313" key="2">
    <source>
        <dbReference type="Proteomes" id="UP000286954"/>
    </source>
</evidence>
<dbReference type="Proteomes" id="UP000286954">
    <property type="component" value="Chromosome"/>
</dbReference>
<sequence>MTEGFTTAGFWDARYQGEDYAYGRAPNDFLRLHSSVFPKGARILSLAEGEGRNAVFLAEQGYKTHCVDFSPEGQKKTLQLAKVRGVAVTYDIGDLTAYGMGKERWDGIISIFCHLSQNDRPGLYASVARALKPGGVFLLEAYHPDQIGLGTGGPRDAAHLLRSAELEDAFAGFEILVSSETVRHVEEGAYHQGQSAVTQFIARKPG</sequence>
<dbReference type="CDD" id="cd02440">
    <property type="entry name" value="AdoMet_MTases"/>
    <property type="match status" value="1"/>
</dbReference>